<accession>A0A7J7LAP4</accession>
<comment type="caution">
    <text evidence="1">The sequence shown here is derived from an EMBL/GenBank/DDBJ whole genome shotgun (WGS) entry which is preliminary data.</text>
</comment>
<evidence type="ECO:0000313" key="1">
    <source>
        <dbReference type="EMBL" id="KAF6139717.1"/>
    </source>
</evidence>
<gene>
    <name evidence="1" type="ORF">GIB67_006665</name>
</gene>
<name>A0A7J7LAP4_9MAGN</name>
<organism evidence="1 2">
    <name type="scientific">Kingdonia uniflora</name>
    <dbReference type="NCBI Taxonomy" id="39325"/>
    <lineage>
        <taxon>Eukaryota</taxon>
        <taxon>Viridiplantae</taxon>
        <taxon>Streptophyta</taxon>
        <taxon>Embryophyta</taxon>
        <taxon>Tracheophyta</taxon>
        <taxon>Spermatophyta</taxon>
        <taxon>Magnoliopsida</taxon>
        <taxon>Ranunculales</taxon>
        <taxon>Circaeasteraceae</taxon>
        <taxon>Kingdonia</taxon>
    </lineage>
</organism>
<dbReference type="AlphaFoldDB" id="A0A7J7LAP4"/>
<reference evidence="1 2" key="1">
    <citation type="journal article" date="2020" name="IScience">
        <title>Genome Sequencing of the Endangered Kingdonia uniflora (Circaeasteraceae, Ranunculales) Reveals Potential Mechanisms of Evolutionary Specialization.</title>
        <authorList>
            <person name="Sun Y."/>
            <person name="Deng T."/>
            <person name="Zhang A."/>
            <person name="Moore M.J."/>
            <person name="Landis J.B."/>
            <person name="Lin N."/>
            <person name="Zhang H."/>
            <person name="Zhang X."/>
            <person name="Huang J."/>
            <person name="Zhang X."/>
            <person name="Sun H."/>
            <person name="Wang H."/>
        </authorList>
    </citation>
    <scope>NUCLEOTIDE SEQUENCE [LARGE SCALE GENOMIC DNA]</scope>
    <source>
        <strain evidence="1">TB1705</strain>
        <tissue evidence="1">Leaf</tissue>
    </source>
</reference>
<dbReference type="EMBL" id="JACGCM010002456">
    <property type="protein sequence ID" value="KAF6139717.1"/>
    <property type="molecule type" value="Genomic_DNA"/>
</dbReference>
<proteinExistence type="predicted"/>
<keyword evidence="2" id="KW-1185">Reference proteome</keyword>
<sequence length="55" mass="6649">MSLFKQIKFYLLPLFEQTNSLFEQNFEKTLFKPSSILARLTSFNELPRIRFKFIS</sequence>
<protein>
    <submittedName>
        <fullName evidence="1">Uncharacterized protein</fullName>
    </submittedName>
</protein>
<evidence type="ECO:0000313" key="2">
    <source>
        <dbReference type="Proteomes" id="UP000541444"/>
    </source>
</evidence>
<dbReference type="Proteomes" id="UP000541444">
    <property type="component" value="Unassembled WGS sequence"/>
</dbReference>